<accession>A0ABX1R2E4</accession>
<dbReference type="InterPro" id="IPR050570">
    <property type="entry name" value="Cell_wall_metabolism_enzyme"/>
</dbReference>
<comment type="caution">
    <text evidence="3">The sequence shown here is derived from an EMBL/GenBank/DDBJ whole genome shotgun (WGS) entry which is preliminary data.</text>
</comment>
<feature type="coiled-coil region" evidence="1">
    <location>
        <begin position="189"/>
        <end position="230"/>
    </location>
</feature>
<evidence type="ECO:0000313" key="4">
    <source>
        <dbReference type="Proteomes" id="UP000709336"/>
    </source>
</evidence>
<reference evidence="3 4" key="1">
    <citation type="submission" date="2020-03" db="EMBL/GenBank/DDBJ databases">
        <title>Alteromonas ponticola sp. nov., isolated from seawater.</title>
        <authorList>
            <person name="Yoon J.-H."/>
            <person name="Kim Y.-O."/>
        </authorList>
    </citation>
    <scope>NUCLEOTIDE SEQUENCE [LARGE SCALE GENOMIC DNA]</scope>
    <source>
        <strain evidence="3 4">MYP5</strain>
    </source>
</reference>
<dbReference type="PANTHER" id="PTHR21666:SF270">
    <property type="entry name" value="MUREIN HYDROLASE ACTIVATOR ENVC"/>
    <property type="match status" value="1"/>
</dbReference>
<feature type="domain" description="M23ase beta-sheet core" evidence="2">
    <location>
        <begin position="264"/>
        <end position="357"/>
    </location>
</feature>
<dbReference type="Pfam" id="PF01551">
    <property type="entry name" value="Peptidase_M23"/>
    <property type="match status" value="1"/>
</dbReference>
<dbReference type="Gene3D" id="2.70.70.10">
    <property type="entry name" value="Glucose Permease (Domain IIA)"/>
    <property type="match status" value="1"/>
</dbReference>
<keyword evidence="1" id="KW-0175">Coiled coil</keyword>
<dbReference type="SUPFAM" id="SSF51261">
    <property type="entry name" value="Duplicated hybrid motif"/>
    <property type="match status" value="1"/>
</dbReference>
<dbReference type="EMBL" id="JAATNW010000004">
    <property type="protein sequence ID" value="NMH60086.1"/>
    <property type="molecule type" value="Genomic_DNA"/>
</dbReference>
<gene>
    <name evidence="3" type="ORF">HCJ96_08660</name>
</gene>
<proteinExistence type="predicted"/>
<organism evidence="3 4">
    <name type="scientific">Alteromonas ponticola</name>
    <dbReference type="NCBI Taxonomy" id="2720613"/>
    <lineage>
        <taxon>Bacteria</taxon>
        <taxon>Pseudomonadati</taxon>
        <taxon>Pseudomonadota</taxon>
        <taxon>Gammaproteobacteria</taxon>
        <taxon>Alteromonadales</taxon>
        <taxon>Alteromonadaceae</taxon>
        <taxon>Alteromonas/Salinimonas group</taxon>
        <taxon>Alteromonas</taxon>
    </lineage>
</organism>
<dbReference type="PANTHER" id="PTHR21666">
    <property type="entry name" value="PEPTIDASE-RELATED"/>
    <property type="match status" value="1"/>
</dbReference>
<dbReference type="Gene3D" id="6.10.250.3150">
    <property type="match status" value="1"/>
</dbReference>
<keyword evidence="4" id="KW-1185">Reference proteome</keyword>
<name>A0ABX1R2E4_9ALTE</name>
<dbReference type="Proteomes" id="UP000709336">
    <property type="component" value="Unassembled WGS sequence"/>
</dbReference>
<sequence>MLLSFPLMAQDSQQEQLAELQAELKERQQRLAADQASAEELQQALQQSEEEIGRAASQLQKTKSNLATNQQEQAELHAQQQTLTQAIIQQQAALASQLKSAFMSGNYDYAKLFFYQEEASKFERILTYYQYINKARQAEISKFRSNVESLKAVNHELELKGQELASLLRQQESQQAQLLARQTDRKQTLAKLNNSIASEQEQVASLQASEKALMQAIEEANRRAAAQQQVELKGLASLKGKLMQPAAGTVRRLFGARRQGQVRWKGIVIEGSEGSSVKAVSHGRVLYADWLRGFGLVTIVDHGDGYMSVYGHNQALLKQAGDDVRQGDSIALVGQSGGQSYPNLYFEIRHKGKALNPTSWLDL</sequence>
<evidence type="ECO:0000256" key="1">
    <source>
        <dbReference type="SAM" id="Coils"/>
    </source>
</evidence>
<evidence type="ECO:0000259" key="2">
    <source>
        <dbReference type="Pfam" id="PF01551"/>
    </source>
</evidence>
<evidence type="ECO:0000313" key="3">
    <source>
        <dbReference type="EMBL" id="NMH60086.1"/>
    </source>
</evidence>
<protein>
    <submittedName>
        <fullName evidence="3">Peptidoglycan DD-metalloendopeptidase family protein</fullName>
    </submittedName>
</protein>
<dbReference type="CDD" id="cd12797">
    <property type="entry name" value="M23_peptidase"/>
    <property type="match status" value="1"/>
</dbReference>
<dbReference type="InterPro" id="IPR016047">
    <property type="entry name" value="M23ase_b-sheet_dom"/>
</dbReference>
<feature type="coiled-coil region" evidence="1">
    <location>
        <begin position="10"/>
        <end position="65"/>
    </location>
</feature>
<dbReference type="InterPro" id="IPR011055">
    <property type="entry name" value="Dup_hybrid_motif"/>
</dbReference>